<reference evidence="2" key="1">
    <citation type="journal article" date="2022" name="bioRxiv">
        <title>Sequencing and chromosome-scale assembly of the giantPleurodeles waltlgenome.</title>
        <authorList>
            <person name="Brown T."/>
            <person name="Elewa A."/>
            <person name="Iarovenko S."/>
            <person name="Subramanian E."/>
            <person name="Araus A.J."/>
            <person name="Petzold A."/>
            <person name="Susuki M."/>
            <person name="Suzuki K.-i.T."/>
            <person name="Hayashi T."/>
            <person name="Toyoda A."/>
            <person name="Oliveira C."/>
            <person name="Osipova E."/>
            <person name="Leigh N.D."/>
            <person name="Simon A."/>
            <person name="Yun M.H."/>
        </authorList>
    </citation>
    <scope>NUCLEOTIDE SEQUENCE</scope>
    <source>
        <strain evidence="2">20211129_DDA</strain>
        <tissue evidence="2">Liver</tissue>
    </source>
</reference>
<evidence type="ECO:0000313" key="2">
    <source>
        <dbReference type="EMBL" id="KAJ1113938.1"/>
    </source>
</evidence>
<comment type="caution">
    <text evidence="2">The sequence shown here is derived from an EMBL/GenBank/DDBJ whole genome shotgun (WGS) entry which is preliminary data.</text>
</comment>
<accession>A0AAV7NLA0</accession>
<organism evidence="2 3">
    <name type="scientific">Pleurodeles waltl</name>
    <name type="common">Iberian ribbed newt</name>
    <dbReference type="NCBI Taxonomy" id="8319"/>
    <lineage>
        <taxon>Eukaryota</taxon>
        <taxon>Metazoa</taxon>
        <taxon>Chordata</taxon>
        <taxon>Craniata</taxon>
        <taxon>Vertebrata</taxon>
        <taxon>Euteleostomi</taxon>
        <taxon>Amphibia</taxon>
        <taxon>Batrachia</taxon>
        <taxon>Caudata</taxon>
        <taxon>Salamandroidea</taxon>
        <taxon>Salamandridae</taxon>
        <taxon>Pleurodelinae</taxon>
        <taxon>Pleurodeles</taxon>
    </lineage>
</organism>
<dbReference type="EMBL" id="JANPWB010000012">
    <property type="protein sequence ID" value="KAJ1113938.1"/>
    <property type="molecule type" value="Genomic_DNA"/>
</dbReference>
<name>A0AAV7NLA0_PLEWA</name>
<sequence>MLRSDGDSQSEEQAQLRLSPAVQAMQVKSPKVSRGHTLAQDLPGDLVSPASHISMRLSCLRASPPSQFWLCLGQQDMGAWGLVSRGGQSTPATPSLCPQSR</sequence>
<gene>
    <name evidence="2" type="ORF">NDU88_002178</name>
</gene>
<proteinExistence type="predicted"/>
<evidence type="ECO:0000313" key="3">
    <source>
        <dbReference type="Proteomes" id="UP001066276"/>
    </source>
</evidence>
<evidence type="ECO:0000256" key="1">
    <source>
        <dbReference type="SAM" id="MobiDB-lite"/>
    </source>
</evidence>
<protein>
    <submittedName>
        <fullName evidence="2">Uncharacterized protein</fullName>
    </submittedName>
</protein>
<dbReference type="AlphaFoldDB" id="A0AAV7NLA0"/>
<keyword evidence="3" id="KW-1185">Reference proteome</keyword>
<dbReference type="Proteomes" id="UP001066276">
    <property type="component" value="Chromosome 8"/>
</dbReference>
<feature type="region of interest" description="Disordered" evidence="1">
    <location>
        <begin position="1"/>
        <end position="21"/>
    </location>
</feature>